<dbReference type="InterPro" id="IPR012506">
    <property type="entry name" value="TMEM86B-like"/>
</dbReference>
<name>A0AAN6ZAG2_9PEZI</name>
<accession>A0AAN6ZAG2</accession>
<feature type="transmembrane region" description="Helical" evidence="6">
    <location>
        <begin position="154"/>
        <end position="174"/>
    </location>
</feature>
<evidence type="ECO:0000256" key="4">
    <source>
        <dbReference type="ARBA" id="ARBA00022989"/>
    </source>
</evidence>
<dbReference type="Pfam" id="PF07947">
    <property type="entry name" value="YhhN"/>
    <property type="match status" value="1"/>
</dbReference>
<evidence type="ECO:0000313" key="7">
    <source>
        <dbReference type="EMBL" id="KAK4130806.1"/>
    </source>
</evidence>
<dbReference type="GO" id="GO:0016020">
    <property type="term" value="C:membrane"/>
    <property type="evidence" value="ECO:0007669"/>
    <property type="project" value="UniProtKB-SubCell"/>
</dbReference>
<feature type="transmembrane region" description="Helical" evidence="6">
    <location>
        <begin position="119"/>
        <end position="139"/>
    </location>
</feature>
<evidence type="ECO:0000256" key="2">
    <source>
        <dbReference type="ARBA" id="ARBA00007375"/>
    </source>
</evidence>
<feature type="transmembrane region" description="Helical" evidence="6">
    <location>
        <begin position="241"/>
        <end position="261"/>
    </location>
</feature>
<evidence type="ECO:0000256" key="1">
    <source>
        <dbReference type="ARBA" id="ARBA00004141"/>
    </source>
</evidence>
<dbReference type="EMBL" id="MU853431">
    <property type="protein sequence ID" value="KAK4130806.1"/>
    <property type="molecule type" value="Genomic_DNA"/>
</dbReference>
<organism evidence="7 8">
    <name type="scientific">Trichocladium antarcticum</name>
    <dbReference type="NCBI Taxonomy" id="1450529"/>
    <lineage>
        <taxon>Eukaryota</taxon>
        <taxon>Fungi</taxon>
        <taxon>Dikarya</taxon>
        <taxon>Ascomycota</taxon>
        <taxon>Pezizomycotina</taxon>
        <taxon>Sordariomycetes</taxon>
        <taxon>Sordariomycetidae</taxon>
        <taxon>Sordariales</taxon>
        <taxon>Chaetomiaceae</taxon>
        <taxon>Trichocladium</taxon>
    </lineage>
</organism>
<reference evidence="7" key="2">
    <citation type="submission" date="2023-05" db="EMBL/GenBank/DDBJ databases">
        <authorList>
            <consortium name="Lawrence Berkeley National Laboratory"/>
            <person name="Steindorff A."/>
            <person name="Hensen N."/>
            <person name="Bonometti L."/>
            <person name="Westerberg I."/>
            <person name="Brannstrom I.O."/>
            <person name="Guillou S."/>
            <person name="Cros-Aarteil S."/>
            <person name="Calhoun S."/>
            <person name="Haridas S."/>
            <person name="Kuo A."/>
            <person name="Mondo S."/>
            <person name="Pangilinan J."/>
            <person name="Riley R."/>
            <person name="Labutti K."/>
            <person name="Andreopoulos B."/>
            <person name="Lipzen A."/>
            <person name="Chen C."/>
            <person name="Yanf M."/>
            <person name="Daum C."/>
            <person name="Ng V."/>
            <person name="Clum A."/>
            <person name="Ohm R."/>
            <person name="Martin F."/>
            <person name="Silar P."/>
            <person name="Natvig D."/>
            <person name="Lalanne C."/>
            <person name="Gautier V."/>
            <person name="Ament-Velasquez S.L."/>
            <person name="Kruys A."/>
            <person name="Hutchinson M.I."/>
            <person name="Powell A.J."/>
            <person name="Barry K."/>
            <person name="Miller A.N."/>
            <person name="Grigoriev I.V."/>
            <person name="Debuchy R."/>
            <person name="Gladieux P."/>
            <person name="Thoren M.H."/>
            <person name="Johannesson H."/>
        </authorList>
    </citation>
    <scope>NUCLEOTIDE SEQUENCE</scope>
    <source>
        <strain evidence="7">CBS 123565</strain>
    </source>
</reference>
<feature type="transmembrane region" description="Helical" evidence="6">
    <location>
        <begin position="83"/>
        <end position="107"/>
    </location>
</feature>
<evidence type="ECO:0000256" key="3">
    <source>
        <dbReference type="ARBA" id="ARBA00022692"/>
    </source>
</evidence>
<keyword evidence="3 6" id="KW-0812">Transmembrane</keyword>
<dbReference type="Proteomes" id="UP001304895">
    <property type="component" value="Unassembled WGS sequence"/>
</dbReference>
<dbReference type="PANTHER" id="PTHR31885">
    <property type="entry name" value="GH04784P"/>
    <property type="match status" value="1"/>
</dbReference>
<feature type="transmembrane region" description="Helical" evidence="6">
    <location>
        <begin position="209"/>
        <end position="229"/>
    </location>
</feature>
<evidence type="ECO:0000313" key="8">
    <source>
        <dbReference type="Proteomes" id="UP001304895"/>
    </source>
</evidence>
<feature type="transmembrane region" description="Helical" evidence="6">
    <location>
        <begin position="42"/>
        <end position="63"/>
    </location>
</feature>
<dbReference type="GO" id="GO:0016787">
    <property type="term" value="F:hydrolase activity"/>
    <property type="evidence" value="ECO:0007669"/>
    <property type="project" value="TreeGrafter"/>
</dbReference>
<dbReference type="AlphaFoldDB" id="A0AAN6ZAG2"/>
<protein>
    <submittedName>
        <fullName evidence="7">YhhN-domain-containing protein</fullName>
    </submittedName>
</protein>
<keyword evidence="4 6" id="KW-1133">Transmembrane helix</keyword>
<keyword evidence="8" id="KW-1185">Reference proteome</keyword>
<evidence type="ECO:0000256" key="6">
    <source>
        <dbReference type="SAM" id="Phobius"/>
    </source>
</evidence>
<evidence type="ECO:0000256" key="5">
    <source>
        <dbReference type="ARBA" id="ARBA00023136"/>
    </source>
</evidence>
<feature type="transmembrane region" description="Helical" evidence="6">
    <location>
        <begin position="186"/>
        <end position="203"/>
    </location>
</feature>
<reference evidence="7" key="1">
    <citation type="journal article" date="2023" name="Mol. Phylogenet. Evol.">
        <title>Genome-scale phylogeny and comparative genomics of the fungal order Sordariales.</title>
        <authorList>
            <person name="Hensen N."/>
            <person name="Bonometti L."/>
            <person name="Westerberg I."/>
            <person name="Brannstrom I.O."/>
            <person name="Guillou S."/>
            <person name="Cros-Aarteil S."/>
            <person name="Calhoun S."/>
            <person name="Haridas S."/>
            <person name="Kuo A."/>
            <person name="Mondo S."/>
            <person name="Pangilinan J."/>
            <person name="Riley R."/>
            <person name="LaButti K."/>
            <person name="Andreopoulos B."/>
            <person name="Lipzen A."/>
            <person name="Chen C."/>
            <person name="Yan M."/>
            <person name="Daum C."/>
            <person name="Ng V."/>
            <person name="Clum A."/>
            <person name="Steindorff A."/>
            <person name="Ohm R.A."/>
            <person name="Martin F."/>
            <person name="Silar P."/>
            <person name="Natvig D.O."/>
            <person name="Lalanne C."/>
            <person name="Gautier V."/>
            <person name="Ament-Velasquez S.L."/>
            <person name="Kruys A."/>
            <person name="Hutchinson M.I."/>
            <person name="Powell A.J."/>
            <person name="Barry K."/>
            <person name="Miller A.N."/>
            <person name="Grigoriev I.V."/>
            <person name="Debuchy R."/>
            <person name="Gladieux P."/>
            <person name="Hiltunen Thoren M."/>
            <person name="Johannesson H."/>
        </authorList>
    </citation>
    <scope>NUCLEOTIDE SEQUENCE</scope>
    <source>
        <strain evidence="7">CBS 123565</strain>
    </source>
</reference>
<proteinExistence type="inferred from homology"/>
<comment type="subcellular location">
    <subcellularLocation>
        <location evidence="1">Membrane</location>
        <topology evidence="1">Multi-pass membrane protein</topology>
    </subcellularLocation>
</comment>
<dbReference type="PANTHER" id="PTHR31885:SF6">
    <property type="entry name" value="GH04784P"/>
    <property type="match status" value="1"/>
</dbReference>
<comment type="caution">
    <text evidence="7">The sequence shown here is derived from an EMBL/GenBank/DDBJ whole genome shotgun (WGS) entry which is preliminary data.</text>
</comment>
<gene>
    <name evidence="7" type="ORF">BT67DRAFT_206714</name>
</gene>
<keyword evidence="5 6" id="KW-0472">Membrane</keyword>
<sequence length="266" mass="28465">MACQGQVFRPRHRGGYPINTPSPLKACWAFEFRDQKSSQHQIVTMSSSSAVLAASIGSAILYGTLVRSRPSRWRMVVKTASTAMLSAATAMRGGSLLLVGALALGATGDAFLAWDDEASFLRGLGSFLVAHILYIAAFVQHDSDGLNLEVLLSGWRAVAAGALALLAPAMIASLLPRIGRELRPPVVVYSLTIFVMALAALTLDSSQVITGAIMFTGSDSILAADRFLVSPTASYRPWMQHAVWVFYYVGQLLIAMGFLSLEVDAP</sequence>
<comment type="similarity">
    <text evidence="2">Belongs to the TMEM86 family.</text>
</comment>